<evidence type="ECO:0000313" key="2">
    <source>
        <dbReference type="EMBL" id="OCT43534.1"/>
    </source>
</evidence>
<sequence length="68" mass="7305">MRGVQPDLVGDGARIGVEADARDAGSDPHGVPSEHTHRFGADMVAELRCPRIGTLTHRDDEFRPAGDL</sequence>
<proteinExistence type="predicted"/>
<reference evidence="2" key="1">
    <citation type="submission" date="2014-05" db="EMBL/GenBank/DDBJ databases">
        <authorList>
            <person name="Jahns A.C."/>
            <person name="Eilers H."/>
            <person name="Alexeyev O.A."/>
        </authorList>
    </citation>
    <scope>NUCLEOTIDE SEQUENCE [LARGE SCALE GENOMIC DNA]</scope>
    <source>
        <strain evidence="2">DSM 20700</strain>
    </source>
</reference>
<accession>A0A9X5R1V1</accession>
<name>A0A9X5R1V1_9ACTN</name>
<evidence type="ECO:0000256" key="1">
    <source>
        <dbReference type="SAM" id="MobiDB-lite"/>
    </source>
</evidence>
<protein>
    <submittedName>
        <fullName evidence="2">Uncharacterized protein</fullName>
    </submittedName>
</protein>
<dbReference type="EMBL" id="JNBU01000001">
    <property type="protein sequence ID" value="OCT43534.1"/>
    <property type="molecule type" value="Genomic_DNA"/>
</dbReference>
<dbReference type="AlphaFoldDB" id="A0A9X5R1V1"/>
<organism evidence="2">
    <name type="scientific">Cutibacterium granulosum DSM 20700</name>
    <dbReference type="NCBI Taxonomy" id="1160719"/>
    <lineage>
        <taxon>Bacteria</taxon>
        <taxon>Bacillati</taxon>
        <taxon>Actinomycetota</taxon>
        <taxon>Actinomycetes</taxon>
        <taxon>Propionibacteriales</taxon>
        <taxon>Propionibacteriaceae</taxon>
        <taxon>Cutibacterium</taxon>
    </lineage>
</organism>
<comment type="caution">
    <text evidence="2">The sequence shown here is derived from an EMBL/GenBank/DDBJ whole genome shotgun (WGS) entry which is preliminary data.</text>
</comment>
<gene>
    <name evidence="2" type="ORF">L860_00580</name>
</gene>
<feature type="region of interest" description="Disordered" evidence="1">
    <location>
        <begin position="19"/>
        <end position="39"/>
    </location>
</feature>